<keyword evidence="1" id="KW-1133">Transmembrane helix</keyword>
<name>A0A316I6A3_9GAMM</name>
<dbReference type="EMBL" id="QGHC01000005">
    <property type="protein sequence ID" value="PWK88504.1"/>
    <property type="molecule type" value="Genomic_DNA"/>
</dbReference>
<evidence type="ECO:0000313" key="2">
    <source>
        <dbReference type="EMBL" id="PWK88504.1"/>
    </source>
</evidence>
<dbReference type="Proteomes" id="UP000245812">
    <property type="component" value="Unassembled WGS sequence"/>
</dbReference>
<dbReference type="AlphaFoldDB" id="A0A316I6A3"/>
<sequence length="81" mass="8473">MRLPPSRPAVRAASRARPALALLALPAGALALQRPHGLATADLACLLACLLGLGYAGHAYLGFCAGVLARHRAVQRRRRAP</sequence>
<evidence type="ECO:0000256" key="1">
    <source>
        <dbReference type="SAM" id="Phobius"/>
    </source>
</evidence>
<evidence type="ECO:0000313" key="3">
    <source>
        <dbReference type="Proteomes" id="UP000245812"/>
    </source>
</evidence>
<proteinExistence type="predicted"/>
<dbReference type="RefSeq" id="WP_109723126.1">
    <property type="nucleotide sequence ID" value="NZ_MSZV01000025.1"/>
</dbReference>
<keyword evidence="1" id="KW-0812">Transmembrane</keyword>
<accession>A0A316I6A3</accession>
<reference evidence="2 3" key="1">
    <citation type="submission" date="2018-05" db="EMBL/GenBank/DDBJ databases">
        <title>Genomic Encyclopedia of Type Strains, Phase IV (KMG-IV): sequencing the most valuable type-strain genomes for metagenomic binning, comparative biology and taxonomic classification.</title>
        <authorList>
            <person name="Goeker M."/>
        </authorList>
    </citation>
    <scope>NUCLEOTIDE SEQUENCE [LARGE SCALE GENOMIC DNA]</scope>
    <source>
        <strain evidence="2 3">DSM 14263</strain>
    </source>
</reference>
<keyword evidence="3" id="KW-1185">Reference proteome</keyword>
<feature type="transmembrane region" description="Helical" evidence="1">
    <location>
        <begin position="41"/>
        <end position="69"/>
    </location>
</feature>
<organism evidence="2 3">
    <name type="scientific">Fulvimonas soli</name>
    <dbReference type="NCBI Taxonomy" id="155197"/>
    <lineage>
        <taxon>Bacteria</taxon>
        <taxon>Pseudomonadati</taxon>
        <taxon>Pseudomonadota</taxon>
        <taxon>Gammaproteobacteria</taxon>
        <taxon>Lysobacterales</taxon>
        <taxon>Rhodanobacteraceae</taxon>
        <taxon>Fulvimonas</taxon>
    </lineage>
</organism>
<gene>
    <name evidence="2" type="ORF">C7456_10533</name>
</gene>
<comment type="caution">
    <text evidence="2">The sequence shown here is derived from an EMBL/GenBank/DDBJ whole genome shotgun (WGS) entry which is preliminary data.</text>
</comment>
<keyword evidence="1" id="KW-0472">Membrane</keyword>
<protein>
    <submittedName>
        <fullName evidence="2">Uncharacterized protein</fullName>
    </submittedName>
</protein>